<dbReference type="InParanoid" id="A0A1E7EQ43"/>
<dbReference type="KEGG" id="fcy:FRACYDRAFT_250204"/>
<proteinExistence type="predicted"/>
<evidence type="ECO:0000313" key="2">
    <source>
        <dbReference type="EMBL" id="OEU07984.1"/>
    </source>
</evidence>
<dbReference type="AlphaFoldDB" id="A0A1E7EQ43"/>
<feature type="compositionally biased region" description="Low complexity" evidence="1">
    <location>
        <begin position="100"/>
        <end position="116"/>
    </location>
</feature>
<dbReference type="EMBL" id="KV784382">
    <property type="protein sequence ID" value="OEU07984.1"/>
    <property type="molecule type" value="Genomic_DNA"/>
</dbReference>
<evidence type="ECO:0000313" key="3">
    <source>
        <dbReference type="Proteomes" id="UP000095751"/>
    </source>
</evidence>
<protein>
    <submittedName>
        <fullName evidence="2">Uncharacterized protein</fullName>
    </submittedName>
</protein>
<sequence>MPISLKQKNMEGEYYPPQLLSQKLNNRAAYCITITKNYEEAIKLLTKALKLTETNEEHKNDDYATGGNNAKPRCNCKDCSLESCLIMEQDEFMSLLRMDQTTQTTQTQQDQQQQHSQHSHDEHHQDGYNPSKKIKKETFDLDDGNDDEGFVYGRPLLVNKVCIDEMHNMGITLSLIILFNLALAHHLKAISIPFTVHSSKSKISSSSSTTVTQNAKSKLQVLQQALQLYELAYQLRVDYIQQSQQDELLSISNHDNDNDNDNDMDISNSADEVYNQSMIGSLRFTMIVSNNLGEIHRAAGNTEKHTMCLQHLLSAMMYMVDSDLLVLESSSMNGFYSNVAPIMGLKKKGVFAQAA</sequence>
<accession>A0A1E7EQ43</accession>
<name>A0A1E7EQ43_9STRA</name>
<gene>
    <name evidence="2" type="ORF">FRACYDRAFT_250204</name>
</gene>
<feature type="region of interest" description="Disordered" evidence="1">
    <location>
        <begin position="100"/>
        <end position="131"/>
    </location>
</feature>
<reference evidence="2 3" key="1">
    <citation type="submission" date="2016-09" db="EMBL/GenBank/DDBJ databases">
        <title>Extensive genetic diversity and differential bi-allelic expression allows diatom success in the polar Southern Ocean.</title>
        <authorList>
            <consortium name="DOE Joint Genome Institute"/>
            <person name="Mock T."/>
            <person name="Otillar R.P."/>
            <person name="Strauss J."/>
            <person name="Dupont C."/>
            <person name="Frickenhaus S."/>
            <person name="Maumus F."/>
            <person name="Mcmullan M."/>
            <person name="Sanges R."/>
            <person name="Schmutz J."/>
            <person name="Toseland A."/>
            <person name="Valas R."/>
            <person name="Veluchamy A."/>
            <person name="Ward B.J."/>
            <person name="Allen A."/>
            <person name="Barry K."/>
            <person name="Falciatore A."/>
            <person name="Ferrante M."/>
            <person name="Fortunato A.E."/>
            <person name="Gloeckner G."/>
            <person name="Gruber A."/>
            <person name="Hipkin R."/>
            <person name="Janech M."/>
            <person name="Kroth P."/>
            <person name="Leese F."/>
            <person name="Lindquist E."/>
            <person name="Lyon B.R."/>
            <person name="Martin J."/>
            <person name="Mayer C."/>
            <person name="Parker M."/>
            <person name="Quesneville H."/>
            <person name="Raymond J."/>
            <person name="Uhlig C."/>
            <person name="Valentin K.U."/>
            <person name="Worden A.Z."/>
            <person name="Armbrust E.V."/>
            <person name="Bowler C."/>
            <person name="Green B."/>
            <person name="Moulton V."/>
            <person name="Van Oosterhout C."/>
            <person name="Grigoriev I."/>
        </authorList>
    </citation>
    <scope>NUCLEOTIDE SEQUENCE [LARGE SCALE GENOMIC DNA]</scope>
    <source>
        <strain evidence="2 3">CCMP1102</strain>
    </source>
</reference>
<keyword evidence="3" id="KW-1185">Reference proteome</keyword>
<evidence type="ECO:0000256" key="1">
    <source>
        <dbReference type="SAM" id="MobiDB-lite"/>
    </source>
</evidence>
<dbReference type="OrthoDB" id="42764at2759"/>
<dbReference type="Proteomes" id="UP000095751">
    <property type="component" value="Unassembled WGS sequence"/>
</dbReference>
<organism evidence="2 3">
    <name type="scientific">Fragilariopsis cylindrus CCMP1102</name>
    <dbReference type="NCBI Taxonomy" id="635003"/>
    <lineage>
        <taxon>Eukaryota</taxon>
        <taxon>Sar</taxon>
        <taxon>Stramenopiles</taxon>
        <taxon>Ochrophyta</taxon>
        <taxon>Bacillariophyta</taxon>
        <taxon>Bacillariophyceae</taxon>
        <taxon>Bacillariophycidae</taxon>
        <taxon>Bacillariales</taxon>
        <taxon>Bacillariaceae</taxon>
        <taxon>Fragilariopsis</taxon>
    </lineage>
</organism>